<keyword evidence="3" id="KW-1185">Reference proteome</keyword>
<organism evidence="2 3">
    <name type="scientific">Stieleria magnilauensis</name>
    <dbReference type="NCBI Taxonomy" id="2527963"/>
    <lineage>
        <taxon>Bacteria</taxon>
        <taxon>Pseudomonadati</taxon>
        <taxon>Planctomycetota</taxon>
        <taxon>Planctomycetia</taxon>
        <taxon>Pirellulales</taxon>
        <taxon>Pirellulaceae</taxon>
        <taxon>Stieleria</taxon>
    </lineage>
</organism>
<protein>
    <submittedName>
        <fullName evidence="2">Uncharacterized protein</fullName>
    </submittedName>
</protein>
<reference evidence="2 3" key="1">
    <citation type="submission" date="2019-02" db="EMBL/GenBank/DDBJ databases">
        <title>Deep-cultivation of Planctomycetes and their phenomic and genomic characterization uncovers novel biology.</title>
        <authorList>
            <person name="Wiegand S."/>
            <person name="Jogler M."/>
            <person name="Boedeker C."/>
            <person name="Pinto D."/>
            <person name="Vollmers J."/>
            <person name="Rivas-Marin E."/>
            <person name="Kohn T."/>
            <person name="Peeters S.H."/>
            <person name="Heuer A."/>
            <person name="Rast P."/>
            <person name="Oberbeckmann S."/>
            <person name="Bunk B."/>
            <person name="Jeske O."/>
            <person name="Meyerdierks A."/>
            <person name="Storesund J.E."/>
            <person name="Kallscheuer N."/>
            <person name="Luecker S."/>
            <person name="Lage O.M."/>
            <person name="Pohl T."/>
            <person name="Merkel B.J."/>
            <person name="Hornburger P."/>
            <person name="Mueller R.-W."/>
            <person name="Bruemmer F."/>
            <person name="Labrenz M."/>
            <person name="Spormann A.M."/>
            <person name="Op den Camp H."/>
            <person name="Overmann J."/>
            <person name="Amann R."/>
            <person name="Jetten M.S.M."/>
            <person name="Mascher T."/>
            <person name="Medema M.H."/>
            <person name="Devos D.P."/>
            <person name="Kaster A.-K."/>
            <person name="Ovreas L."/>
            <person name="Rohde M."/>
            <person name="Galperin M.Y."/>
            <person name="Jogler C."/>
        </authorList>
    </citation>
    <scope>NUCLEOTIDE SEQUENCE [LARGE SCALE GENOMIC DNA]</scope>
    <source>
        <strain evidence="2 3">TBK1r</strain>
    </source>
</reference>
<keyword evidence="1" id="KW-1133">Transmembrane helix</keyword>
<evidence type="ECO:0000256" key="1">
    <source>
        <dbReference type="SAM" id="Phobius"/>
    </source>
</evidence>
<dbReference type="EMBL" id="CP036432">
    <property type="protein sequence ID" value="QDV85064.1"/>
    <property type="molecule type" value="Genomic_DNA"/>
</dbReference>
<dbReference type="Proteomes" id="UP000318081">
    <property type="component" value="Chromosome"/>
</dbReference>
<keyword evidence="1" id="KW-0812">Transmembrane</keyword>
<accession>A0ABX5XST4</accession>
<proteinExistence type="predicted"/>
<evidence type="ECO:0000313" key="3">
    <source>
        <dbReference type="Proteomes" id="UP000318081"/>
    </source>
</evidence>
<name>A0ABX5XST4_9BACT</name>
<keyword evidence="1" id="KW-0472">Membrane</keyword>
<dbReference type="RefSeq" id="WP_419580156.1">
    <property type="nucleotide sequence ID" value="NZ_CP036432.1"/>
</dbReference>
<evidence type="ECO:0000313" key="2">
    <source>
        <dbReference type="EMBL" id="QDV85064.1"/>
    </source>
</evidence>
<sequence>MQLDQTDFVWYLCEIVRRILPGCLVVAVATIAILPVQEERR</sequence>
<gene>
    <name evidence="2" type="ORF">TBK1r_40180</name>
</gene>
<feature type="transmembrane region" description="Helical" evidence="1">
    <location>
        <begin position="15"/>
        <end position="36"/>
    </location>
</feature>